<dbReference type="RefSeq" id="WP_130092813.1">
    <property type="nucleotide sequence ID" value="NZ_SETE01000002.1"/>
</dbReference>
<feature type="transmembrane region" description="Helical" evidence="1">
    <location>
        <begin position="42"/>
        <end position="63"/>
    </location>
</feature>
<comment type="caution">
    <text evidence="2">The sequence shown here is derived from an EMBL/GenBank/DDBJ whole genome shotgun (WGS) entry which is preliminary data.</text>
</comment>
<accession>A0A4Q4KN48</accession>
<sequence>MEDVNFSMFKGIEPEMDMELVYDKLGDPDDMEYFKEDGDPGYYYYFFYPEGTIILAVSDYWGLGLIRYLPKTNLYIESIVHCDIKSQKKSFEFYCKNESMRKFDIFLDKKNRTITRIDWWNN</sequence>
<reference evidence="2 3" key="1">
    <citation type="submission" date="2019-02" db="EMBL/GenBank/DDBJ databases">
        <title>Genome sequence of the sea-ice species Brumimicrobium glaciale.</title>
        <authorList>
            <person name="Bowman J.P."/>
        </authorList>
    </citation>
    <scope>NUCLEOTIDE SEQUENCE [LARGE SCALE GENOMIC DNA]</scope>
    <source>
        <strain evidence="2 3">IC156</strain>
    </source>
</reference>
<name>A0A4Q4KN48_9FLAO</name>
<organism evidence="2 3">
    <name type="scientific">Brumimicrobium glaciale</name>
    <dbReference type="NCBI Taxonomy" id="200475"/>
    <lineage>
        <taxon>Bacteria</taxon>
        <taxon>Pseudomonadati</taxon>
        <taxon>Bacteroidota</taxon>
        <taxon>Flavobacteriia</taxon>
        <taxon>Flavobacteriales</taxon>
        <taxon>Crocinitomicaceae</taxon>
        <taxon>Brumimicrobium</taxon>
    </lineage>
</organism>
<dbReference type="AlphaFoldDB" id="A0A4Q4KN48"/>
<gene>
    <name evidence="2" type="ORF">ERX46_05370</name>
</gene>
<proteinExistence type="predicted"/>
<evidence type="ECO:0000313" key="2">
    <source>
        <dbReference type="EMBL" id="RYM34805.1"/>
    </source>
</evidence>
<keyword evidence="1" id="KW-0472">Membrane</keyword>
<keyword evidence="1" id="KW-0812">Transmembrane</keyword>
<dbReference type="Proteomes" id="UP000293952">
    <property type="component" value="Unassembled WGS sequence"/>
</dbReference>
<evidence type="ECO:0000313" key="3">
    <source>
        <dbReference type="Proteomes" id="UP000293952"/>
    </source>
</evidence>
<evidence type="ECO:0000256" key="1">
    <source>
        <dbReference type="SAM" id="Phobius"/>
    </source>
</evidence>
<dbReference type="EMBL" id="SETE01000002">
    <property type="protein sequence ID" value="RYM34805.1"/>
    <property type="molecule type" value="Genomic_DNA"/>
</dbReference>
<keyword evidence="3" id="KW-1185">Reference proteome</keyword>
<keyword evidence="1" id="KW-1133">Transmembrane helix</keyword>
<protein>
    <submittedName>
        <fullName evidence="2">Uncharacterized protein</fullName>
    </submittedName>
</protein>